<feature type="transmembrane region" description="Helical" evidence="1">
    <location>
        <begin position="77"/>
        <end position="94"/>
    </location>
</feature>
<feature type="transmembrane region" description="Helical" evidence="1">
    <location>
        <begin position="37"/>
        <end position="57"/>
    </location>
</feature>
<dbReference type="Proteomes" id="UP001623041">
    <property type="component" value="Unassembled WGS sequence"/>
</dbReference>
<keyword evidence="1" id="KW-1133">Transmembrane helix</keyword>
<keyword evidence="1" id="KW-0472">Membrane</keyword>
<gene>
    <name evidence="2" type="ORF">ACJEBI_10130</name>
</gene>
<keyword evidence="3" id="KW-1185">Reference proteome</keyword>
<sequence>MLALPEKFDSNEWFIVISLVVTYTFIFILPKRFPHTITIIMLFFSMAYVQVIDHILAGISWDLYDINDVREYEWFDLITWFLYPPFGYTFVYFFDKWSIRGVGIFWYVLLWAFIALGEEILSLKFNIFTYHEWKLSYSFPVYLITLSIYLLFFVYLKRTFENLKNHGNHVPKH</sequence>
<feature type="transmembrane region" description="Helical" evidence="1">
    <location>
        <begin position="12"/>
        <end position="30"/>
    </location>
</feature>
<evidence type="ECO:0000313" key="2">
    <source>
        <dbReference type="EMBL" id="MFK9091838.1"/>
    </source>
</evidence>
<dbReference type="EMBL" id="JBJHQH010000006">
    <property type="protein sequence ID" value="MFK9091838.1"/>
    <property type="molecule type" value="Genomic_DNA"/>
</dbReference>
<evidence type="ECO:0000313" key="3">
    <source>
        <dbReference type="Proteomes" id="UP001623041"/>
    </source>
</evidence>
<protein>
    <submittedName>
        <fullName evidence="2">Uncharacterized protein</fullName>
    </submittedName>
</protein>
<keyword evidence="1" id="KW-0812">Transmembrane</keyword>
<reference evidence="2 3" key="1">
    <citation type="submission" date="2024-11" db="EMBL/GenBank/DDBJ databases">
        <authorList>
            <person name="Lucas J.A."/>
        </authorList>
    </citation>
    <scope>NUCLEOTIDE SEQUENCE [LARGE SCALE GENOMIC DNA]</scope>
    <source>
        <strain evidence="2 3">Z 5.4</strain>
    </source>
</reference>
<accession>A0ABW8REW7</accession>
<comment type="caution">
    <text evidence="2">The sequence shown here is derived from an EMBL/GenBank/DDBJ whole genome shotgun (WGS) entry which is preliminary data.</text>
</comment>
<proteinExistence type="predicted"/>
<feature type="transmembrane region" description="Helical" evidence="1">
    <location>
        <begin position="137"/>
        <end position="156"/>
    </location>
</feature>
<dbReference type="RefSeq" id="WP_406580454.1">
    <property type="nucleotide sequence ID" value="NZ_JBJHQH010000006.1"/>
</dbReference>
<feature type="transmembrane region" description="Helical" evidence="1">
    <location>
        <begin position="101"/>
        <end position="117"/>
    </location>
</feature>
<organism evidence="2 3">
    <name type="scientific">Bacillus salipaludis</name>
    <dbReference type="NCBI Taxonomy" id="2547811"/>
    <lineage>
        <taxon>Bacteria</taxon>
        <taxon>Bacillati</taxon>
        <taxon>Bacillota</taxon>
        <taxon>Bacilli</taxon>
        <taxon>Bacillales</taxon>
        <taxon>Bacillaceae</taxon>
        <taxon>Bacillus</taxon>
    </lineage>
</organism>
<evidence type="ECO:0000256" key="1">
    <source>
        <dbReference type="SAM" id="Phobius"/>
    </source>
</evidence>
<name>A0ABW8REW7_9BACI</name>